<feature type="domain" description="Orc1-like AAA ATPase" evidence="2">
    <location>
        <begin position="19"/>
        <end position="215"/>
    </location>
</feature>
<gene>
    <name evidence="3" type="ORF">FMM08_07740</name>
</gene>
<dbReference type="RefSeq" id="WP_147925784.1">
    <property type="nucleotide sequence ID" value="NZ_VKAC01000004.1"/>
</dbReference>
<dbReference type="Proteomes" id="UP000321234">
    <property type="component" value="Unassembled WGS sequence"/>
</dbReference>
<reference evidence="3 4" key="1">
    <citation type="submission" date="2019-07" db="EMBL/GenBank/DDBJ databases">
        <title>Quadrisphaera sp. strain DD2A genome sequencing and assembly.</title>
        <authorList>
            <person name="Kim I."/>
        </authorList>
    </citation>
    <scope>NUCLEOTIDE SEQUENCE [LARGE SCALE GENOMIC DNA]</scope>
    <source>
        <strain evidence="3 4">DD2A</strain>
    </source>
</reference>
<proteinExistence type="predicted"/>
<dbReference type="PANTHER" id="PTHR34301:SF8">
    <property type="entry name" value="ATPASE DOMAIN-CONTAINING PROTEIN"/>
    <property type="match status" value="1"/>
</dbReference>
<sequence length="402" mass="41251">MDPVANPYAPGAGRTPAALVGRDRQREAWRVGLDRVERGRTAQPVVLYGLRGVGKTVLLSSFRSAAAARGWVVAQVEAGRGSSGGGASGAGSRASLRGAIGEALHAPLVDLARPSAGRRLLAALRTALSFKASYDTAGTWNFGVDLGDAKGGGADTGVLEADLAKLVRDVSAGAAEEGVGLALLVDEAQDATADELAALCAVAHAAGQQDWPVLVALAGLPSLPRVLAEAKSYAERLFVYERIEQLPPDAAVQALVAPAVAEGVHWTDGAVELVVAATGGYPYFLQQFGQECWNEAEGGTIAHADARVGAARGRAALDDGFFRSRWDRATSAEQAYLRAMAADGDAGSPSGEVAARLGRKVASLGPARASLIAKGLVYAPEHGVVAFTVPGMADFIGRQPAG</sequence>
<dbReference type="EMBL" id="VKAC01000004">
    <property type="protein sequence ID" value="TXR56655.1"/>
    <property type="molecule type" value="Genomic_DNA"/>
</dbReference>
<dbReference type="SUPFAM" id="SSF52540">
    <property type="entry name" value="P-loop containing nucleoside triphosphate hydrolases"/>
    <property type="match status" value="1"/>
</dbReference>
<evidence type="ECO:0000256" key="1">
    <source>
        <dbReference type="SAM" id="MobiDB-lite"/>
    </source>
</evidence>
<keyword evidence="3" id="KW-0067">ATP-binding</keyword>
<dbReference type="InterPro" id="IPR027417">
    <property type="entry name" value="P-loop_NTPase"/>
</dbReference>
<evidence type="ECO:0000259" key="2">
    <source>
        <dbReference type="Pfam" id="PF13191"/>
    </source>
</evidence>
<dbReference type="Gene3D" id="3.40.50.300">
    <property type="entry name" value="P-loop containing nucleotide triphosphate hydrolases"/>
    <property type="match status" value="1"/>
</dbReference>
<accession>A0A5C8ZF17</accession>
<dbReference type="Pfam" id="PF13191">
    <property type="entry name" value="AAA_16"/>
    <property type="match status" value="1"/>
</dbReference>
<protein>
    <submittedName>
        <fullName evidence="3">ATP-binding protein</fullName>
    </submittedName>
</protein>
<dbReference type="OrthoDB" id="2020141at2"/>
<dbReference type="AlphaFoldDB" id="A0A5C8ZF17"/>
<dbReference type="InterPro" id="IPR041664">
    <property type="entry name" value="AAA_16"/>
</dbReference>
<feature type="region of interest" description="Disordered" evidence="1">
    <location>
        <begin position="1"/>
        <end position="21"/>
    </location>
</feature>
<evidence type="ECO:0000313" key="4">
    <source>
        <dbReference type="Proteomes" id="UP000321234"/>
    </source>
</evidence>
<organism evidence="3 4">
    <name type="scientific">Quadrisphaera setariae</name>
    <dbReference type="NCBI Taxonomy" id="2593304"/>
    <lineage>
        <taxon>Bacteria</taxon>
        <taxon>Bacillati</taxon>
        <taxon>Actinomycetota</taxon>
        <taxon>Actinomycetes</taxon>
        <taxon>Kineosporiales</taxon>
        <taxon>Kineosporiaceae</taxon>
        <taxon>Quadrisphaera</taxon>
    </lineage>
</organism>
<keyword evidence="3" id="KW-0547">Nucleotide-binding</keyword>
<evidence type="ECO:0000313" key="3">
    <source>
        <dbReference type="EMBL" id="TXR56655.1"/>
    </source>
</evidence>
<dbReference type="GO" id="GO:0005524">
    <property type="term" value="F:ATP binding"/>
    <property type="evidence" value="ECO:0007669"/>
    <property type="project" value="UniProtKB-KW"/>
</dbReference>
<keyword evidence="4" id="KW-1185">Reference proteome</keyword>
<name>A0A5C8ZF17_9ACTN</name>
<comment type="caution">
    <text evidence="3">The sequence shown here is derived from an EMBL/GenBank/DDBJ whole genome shotgun (WGS) entry which is preliminary data.</text>
</comment>
<dbReference type="PANTHER" id="PTHR34301">
    <property type="entry name" value="DNA-BINDING PROTEIN-RELATED"/>
    <property type="match status" value="1"/>
</dbReference>